<feature type="region of interest" description="Disordered" evidence="1">
    <location>
        <begin position="1"/>
        <end position="22"/>
    </location>
</feature>
<protein>
    <submittedName>
        <fullName evidence="2">Uncharacterized protein</fullName>
    </submittedName>
</protein>
<dbReference type="EMBL" id="JABFAC010238367">
    <property type="protein sequence ID" value="MBA0634499.1"/>
    <property type="molecule type" value="Genomic_DNA"/>
</dbReference>
<evidence type="ECO:0000256" key="1">
    <source>
        <dbReference type="SAM" id="MobiDB-lite"/>
    </source>
</evidence>
<dbReference type="AlphaFoldDB" id="A0A7J8T827"/>
<keyword evidence="3" id="KW-1185">Reference proteome</keyword>
<comment type="caution">
    <text evidence="2">The sequence shown here is derived from an EMBL/GenBank/DDBJ whole genome shotgun (WGS) entry which is preliminary data.</text>
</comment>
<feature type="compositionally biased region" description="Polar residues" evidence="1">
    <location>
        <begin position="8"/>
        <end position="19"/>
    </location>
</feature>
<organism evidence="2 3">
    <name type="scientific">Gossypium davidsonii</name>
    <name type="common">Davidson's cotton</name>
    <name type="synonym">Gossypium klotzschianum subsp. davidsonii</name>
    <dbReference type="NCBI Taxonomy" id="34287"/>
    <lineage>
        <taxon>Eukaryota</taxon>
        <taxon>Viridiplantae</taxon>
        <taxon>Streptophyta</taxon>
        <taxon>Embryophyta</taxon>
        <taxon>Tracheophyta</taxon>
        <taxon>Spermatophyta</taxon>
        <taxon>Magnoliopsida</taxon>
        <taxon>eudicotyledons</taxon>
        <taxon>Gunneridae</taxon>
        <taxon>Pentapetalae</taxon>
        <taxon>rosids</taxon>
        <taxon>malvids</taxon>
        <taxon>Malvales</taxon>
        <taxon>Malvaceae</taxon>
        <taxon>Malvoideae</taxon>
        <taxon>Gossypium</taxon>
    </lineage>
</organism>
<gene>
    <name evidence="2" type="ORF">Godav_000096</name>
</gene>
<proteinExistence type="predicted"/>
<evidence type="ECO:0000313" key="2">
    <source>
        <dbReference type="EMBL" id="MBA0634499.1"/>
    </source>
</evidence>
<name>A0A7J8T827_GOSDV</name>
<dbReference type="Proteomes" id="UP000593561">
    <property type="component" value="Unassembled WGS sequence"/>
</dbReference>
<reference evidence="2 3" key="1">
    <citation type="journal article" date="2019" name="Genome Biol. Evol.">
        <title>Insights into the evolution of the New World diploid cottons (Gossypium, subgenus Houzingenia) based on genome sequencing.</title>
        <authorList>
            <person name="Grover C.E."/>
            <person name="Arick M.A. 2nd"/>
            <person name="Thrash A."/>
            <person name="Conover J.L."/>
            <person name="Sanders W.S."/>
            <person name="Peterson D.G."/>
            <person name="Frelichowski J.E."/>
            <person name="Scheffler J.A."/>
            <person name="Scheffler B.E."/>
            <person name="Wendel J.F."/>
        </authorList>
    </citation>
    <scope>NUCLEOTIDE SEQUENCE [LARGE SCALE GENOMIC DNA]</scope>
    <source>
        <strain evidence="2">27</strain>
        <tissue evidence="2">Leaf</tissue>
    </source>
</reference>
<feature type="non-terminal residue" evidence="2">
    <location>
        <position position="1"/>
    </location>
</feature>
<sequence>MSRAASAPHSSGPNSNYGGVNQDAAFPPLRVGDVACTTVKARAYEGSSRAEGERGDVTAAALETLAARVSGSFSVLGCMIVGLDVGLK</sequence>
<accession>A0A7J8T827</accession>
<evidence type="ECO:0000313" key="3">
    <source>
        <dbReference type="Proteomes" id="UP000593561"/>
    </source>
</evidence>